<feature type="domain" description="Flagellar basal-body/hook protein C-terminal" evidence="8">
    <location>
        <begin position="577"/>
        <end position="614"/>
    </location>
</feature>
<evidence type="ECO:0000259" key="9">
    <source>
        <dbReference type="Pfam" id="PF22638"/>
    </source>
</evidence>
<protein>
    <recommendedName>
        <fullName evidence="4">Flagellar hook-associated protein 1</fullName>
    </recommendedName>
</protein>
<evidence type="ECO:0000313" key="11">
    <source>
        <dbReference type="Proteomes" id="UP000782610"/>
    </source>
</evidence>
<evidence type="ECO:0000259" key="8">
    <source>
        <dbReference type="Pfam" id="PF06429"/>
    </source>
</evidence>
<proteinExistence type="inferred from homology"/>
<dbReference type="InterPro" id="IPR053927">
    <property type="entry name" value="FlgK_helical"/>
</dbReference>
<dbReference type="SUPFAM" id="SSF64518">
    <property type="entry name" value="Phase 1 flagellin"/>
    <property type="match status" value="1"/>
</dbReference>
<dbReference type="GO" id="GO:0009424">
    <property type="term" value="C:bacterial-type flagellum hook"/>
    <property type="evidence" value="ECO:0007669"/>
    <property type="project" value="InterPro"/>
</dbReference>
<evidence type="ECO:0000256" key="6">
    <source>
        <dbReference type="ARBA" id="ARBA00023143"/>
    </source>
</evidence>
<keyword evidence="5" id="KW-0964">Secreted</keyword>
<evidence type="ECO:0000259" key="7">
    <source>
        <dbReference type="Pfam" id="PF00460"/>
    </source>
</evidence>
<comment type="caution">
    <text evidence="10">The sequence shown here is derived from an EMBL/GenBank/DDBJ whole genome shotgun (WGS) entry which is preliminary data.</text>
</comment>
<dbReference type="PANTHER" id="PTHR30033:SF1">
    <property type="entry name" value="FLAGELLAR HOOK-ASSOCIATED PROTEIN 1"/>
    <property type="match status" value="1"/>
</dbReference>
<dbReference type="GO" id="GO:0005576">
    <property type="term" value="C:extracellular region"/>
    <property type="evidence" value="ECO:0007669"/>
    <property type="project" value="UniProtKB-SubCell"/>
</dbReference>
<evidence type="ECO:0000256" key="2">
    <source>
        <dbReference type="ARBA" id="ARBA00004613"/>
    </source>
</evidence>
<dbReference type="GO" id="GO:0005198">
    <property type="term" value="F:structural molecule activity"/>
    <property type="evidence" value="ECO:0007669"/>
    <property type="project" value="InterPro"/>
</dbReference>
<comment type="subcellular location">
    <subcellularLocation>
        <location evidence="1">Bacterial flagellum basal body</location>
    </subcellularLocation>
    <subcellularLocation>
        <location evidence="2">Secreted</location>
    </subcellularLocation>
</comment>
<gene>
    <name evidence="10" type="primary">flgK</name>
    <name evidence="10" type="ORF">HY834_02570</name>
</gene>
<dbReference type="GO" id="GO:0009425">
    <property type="term" value="C:bacterial-type flagellum basal body"/>
    <property type="evidence" value="ECO:0007669"/>
    <property type="project" value="UniProtKB-SubCell"/>
</dbReference>
<dbReference type="AlphaFoldDB" id="A0A933KZZ8"/>
<dbReference type="InterPro" id="IPR002371">
    <property type="entry name" value="FlgK"/>
</dbReference>
<evidence type="ECO:0000256" key="1">
    <source>
        <dbReference type="ARBA" id="ARBA00004117"/>
    </source>
</evidence>
<feature type="domain" description="Flagellar hook-associated protein FlgK helical" evidence="9">
    <location>
        <begin position="89"/>
        <end position="327"/>
    </location>
</feature>
<dbReference type="GO" id="GO:0044780">
    <property type="term" value="P:bacterial-type flagellum assembly"/>
    <property type="evidence" value="ECO:0007669"/>
    <property type="project" value="InterPro"/>
</dbReference>
<feature type="domain" description="Flagellar basal body rod protein N-terminal" evidence="7">
    <location>
        <begin position="7"/>
        <end position="36"/>
    </location>
</feature>
<keyword evidence="10" id="KW-0966">Cell projection</keyword>
<dbReference type="EMBL" id="JACRAF010000006">
    <property type="protein sequence ID" value="MBI4920607.1"/>
    <property type="molecule type" value="Genomic_DNA"/>
</dbReference>
<sequence length="614" mass="63947">MGLSASLNNALSGMGTSQSSLDVLSRNVANAGTPGYHKQSLSVIDTKGVNSIFARSGGIERAFNRSLQAYYTTATSNAGYASLRAEVLDRLQSYLGKPGDAGSLDAMFTSLQSSLQALGTSPDNYATRATVVSQAQEMAATLNALSQGVQGLRQETETQMASSVQALNQAISSLAEINARLGDQTADAASRSALLDQRDRLVSQISEQIDVRVDYRTDDTVALMTRTGIGILDGKASTFEFQSGGTLTAEKQFNVDADKSGVGRLMLVTSSGLSIDLVKQDVLQSGKLAALIELRDTTLVTAQNQLDEIAAGLAQAFSTVTTVGTPASSGAQNGFSLDLSAIQDGNDFVLNYTKAGIDKTLRVVRVDDPTKLPLDYLDANGVRVVGMSFAGGAISIASALGSVLGSGFSVSGSGSTLTVLDDGATGTTDIGALTARTTATGLQNGDPALSLFVDRNNSDYTGSLGGRGEKLGFASRIAVNAAILTDNKLLVQYQAGGSLGDSARADYLLEQLQSMTFASGQTGTSGANGFRLGGTIADLIAQAMDYTGSVAASATSQDDTQQLTMDSLTQRLDGEYGVNVDEEMARLMELQNAYAANARVISIVQDLMDRLLQI</sequence>
<reference evidence="10" key="1">
    <citation type="submission" date="2020-07" db="EMBL/GenBank/DDBJ databases">
        <title>Huge and variable diversity of episymbiotic CPR bacteria and DPANN archaea in groundwater ecosystems.</title>
        <authorList>
            <person name="He C.Y."/>
            <person name="Keren R."/>
            <person name="Whittaker M."/>
            <person name="Farag I.F."/>
            <person name="Doudna J."/>
            <person name="Cate J.H.D."/>
            <person name="Banfield J.F."/>
        </authorList>
    </citation>
    <scope>NUCLEOTIDE SEQUENCE</scope>
    <source>
        <strain evidence="10">NC_groundwater_1586_Pr3_B-0.1um_66_15</strain>
    </source>
</reference>
<dbReference type="InterPro" id="IPR001444">
    <property type="entry name" value="Flag_bb_rod_N"/>
</dbReference>
<comment type="similarity">
    <text evidence="3">Belongs to the flagella basal body rod proteins family.</text>
</comment>
<dbReference type="Proteomes" id="UP000782610">
    <property type="component" value="Unassembled WGS sequence"/>
</dbReference>
<dbReference type="Pfam" id="PF22638">
    <property type="entry name" value="FlgK_D1"/>
    <property type="match status" value="1"/>
</dbReference>
<dbReference type="Pfam" id="PF06429">
    <property type="entry name" value="Flg_bbr_C"/>
    <property type="match status" value="1"/>
</dbReference>
<dbReference type="Pfam" id="PF00460">
    <property type="entry name" value="Flg_bb_rod"/>
    <property type="match status" value="1"/>
</dbReference>
<evidence type="ECO:0000313" key="10">
    <source>
        <dbReference type="EMBL" id="MBI4920607.1"/>
    </source>
</evidence>
<keyword evidence="10" id="KW-0282">Flagellum</keyword>
<accession>A0A933KZZ8</accession>
<dbReference type="PANTHER" id="PTHR30033">
    <property type="entry name" value="FLAGELLAR HOOK-ASSOCIATED PROTEIN 1"/>
    <property type="match status" value="1"/>
</dbReference>
<organism evidence="10 11">
    <name type="scientific">Devosia nanyangense</name>
    <dbReference type="NCBI Taxonomy" id="1228055"/>
    <lineage>
        <taxon>Bacteria</taxon>
        <taxon>Pseudomonadati</taxon>
        <taxon>Pseudomonadota</taxon>
        <taxon>Alphaproteobacteria</taxon>
        <taxon>Hyphomicrobiales</taxon>
        <taxon>Devosiaceae</taxon>
        <taxon>Devosia</taxon>
    </lineage>
</organism>
<keyword evidence="10" id="KW-0969">Cilium</keyword>
<evidence type="ECO:0000256" key="4">
    <source>
        <dbReference type="ARBA" id="ARBA00016244"/>
    </source>
</evidence>
<name>A0A933KZZ8_9HYPH</name>
<evidence type="ECO:0000256" key="5">
    <source>
        <dbReference type="ARBA" id="ARBA00022525"/>
    </source>
</evidence>
<dbReference type="NCBIfam" id="TIGR02492">
    <property type="entry name" value="flgK_ends"/>
    <property type="match status" value="1"/>
</dbReference>
<evidence type="ECO:0000256" key="3">
    <source>
        <dbReference type="ARBA" id="ARBA00009677"/>
    </source>
</evidence>
<dbReference type="InterPro" id="IPR010930">
    <property type="entry name" value="Flg_bb/hook_C_dom"/>
</dbReference>
<keyword evidence="6" id="KW-0975">Bacterial flagellum</keyword>